<dbReference type="AlphaFoldDB" id="A0A0A2M4N6"/>
<dbReference type="RefSeq" id="WP_020212561.1">
    <property type="nucleotide sequence ID" value="NZ_JRLX01000004.1"/>
</dbReference>
<keyword evidence="5" id="KW-1185">Reference proteome</keyword>
<keyword evidence="1 2" id="KW-0732">Signal</keyword>
<name>A0A0A2M4N6_9FLAO</name>
<organism evidence="4 5">
    <name type="scientific">Flavobacterium rivuli WB 3.3-2 = DSM 21788</name>
    <dbReference type="NCBI Taxonomy" id="1121895"/>
    <lineage>
        <taxon>Bacteria</taxon>
        <taxon>Pseudomonadati</taxon>
        <taxon>Bacteroidota</taxon>
        <taxon>Flavobacteriia</taxon>
        <taxon>Flavobacteriales</taxon>
        <taxon>Flavobacteriaceae</taxon>
        <taxon>Flavobacterium</taxon>
    </lineage>
</organism>
<feature type="signal peptide" evidence="2">
    <location>
        <begin position="1"/>
        <end position="21"/>
    </location>
</feature>
<evidence type="ECO:0000313" key="5">
    <source>
        <dbReference type="Proteomes" id="UP000030152"/>
    </source>
</evidence>
<gene>
    <name evidence="4" type="ORF">Q765_05570</name>
</gene>
<dbReference type="InterPro" id="IPR029051">
    <property type="entry name" value="DUF4352"/>
</dbReference>
<dbReference type="EMBL" id="JRLX01000004">
    <property type="protein sequence ID" value="KGO87602.1"/>
    <property type="molecule type" value="Genomic_DNA"/>
</dbReference>
<evidence type="ECO:0000313" key="4">
    <source>
        <dbReference type="EMBL" id="KGO87602.1"/>
    </source>
</evidence>
<dbReference type="eggNOG" id="ENOG5030Z63">
    <property type="taxonomic scope" value="Bacteria"/>
</dbReference>
<dbReference type="Gene3D" id="2.60.40.1240">
    <property type="match status" value="1"/>
</dbReference>
<dbReference type="OrthoDB" id="1354034at2"/>
<feature type="domain" description="DUF4352" evidence="3">
    <location>
        <begin position="53"/>
        <end position="150"/>
    </location>
</feature>
<dbReference type="Pfam" id="PF11611">
    <property type="entry name" value="DUF4352"/>
    <property type="match status" value="1"/>
</dbReference>
<proteinExistence type="predicted"/>
<dbReference type="STRING" id="1121895.GCA_000378485_01421"/>
<evidence type="ECO:0000256" key="1">
    <source>
        <dbReference type="ARBA" id="ARBA00022729"/>
    </source>
</evidence>
<reference evidence="4 5" key="1">
    <citation type="submission" date="2013-09" db="EMBL/GenBank/DDBJ databases">
        <authorList>
            <person name="Zeng Z."/>
            <person name="Chen C."/>
        </authorList>
    </citation>
    <scope>NUCLEOTIDE SEQUENCE [LARGE SCALE GENOMIC DNA]</scope>
    <source>
        <strain evidence="4 5">WB 3.3-2</strain>
    </source>
</reference>
<dbReference type="Proteomes" id="UP000030152">
    <property type="component" value="Unassembled WGS sequence"/>
</dbReference>
<dbReference type="InterPro" id="IPR029050">
    <property type="entry name" value="Immunoprotect_excell_Ig-like"/>
</dbReference>
<sequence>MRKRINFVIALCIIVVASIKAQESNIEGLTVKFRKVSEDYVLSGSNQSSSVSQHTVGNSNNMSSTSVTFADDGMKFVKLKLTLKNEGEKDCNFDFANVYISTEQDSLYGFIQLQTSFTGTKTKIKPHKEIDRIVFFDFPDKATPKELFIEDKRYRIIVEK</sequence>
<evidence type="ECO:0000259" key="3">
    <source>
        <dbReference type="Pfam" id="PF11611"/>
    </source>
</evidence>
<feature type="chain" id="PRO_5002002723" description="DUF4352 domain-containing protein" evidence="2">
    <location>
        <begin position="22"/>
        <end position="160"/>
    </location>
</feature>
<evidence type="ECO:0000256" key="2">
    <source>
        <dbReference type="SAM" id="SignalP"/>
    </source>
</evidence>
<comment type="caution">
    <text evidence="4">The sequence shown here is derived from an EMBL/GenBank/DDBJ whole genome shotgun (WGS) entry which is preliminary data.</text>
</comment>
<accession>A0A0A2M4N6</accession>
<protein>
    <recommendedName>
        <fullName evidence="3">DUF4352 domain-containing protein</fullName>
    </recommendedName>
</protein>